<sequence length="1019" mass="118050">MNENIKSKIERIRELLNKLVEKGELDYALEVINKCDNVIKNDAEIISMKGIIYYAKNEIEKAEEIFKKGLLVDSTYADFYFNLGCIYELKEEYEKAAKFFAQALEFATGKETIEIGKKLNNILCKISTPLNDEIKIAFFVKPGLDSFLNDIILGLMEEYFVRKIIVTDFKQIDEGMQWADICWFEWCDELVIYGSRHELAGEKNLICRIHRYEAFTNYIFQVEWENIDKVIFVASHIFDIVNSKLNGNIENKSIIIPNGIRMEDYNFRKREKGFNVAYVGYLNYRKSPNLLLQIISKLRRIDKRYRLFIAGEFQDEENMMYFKYMLKEMGLEEHVVFDGWQKDINAWLEDKDYIVSCSVAEGHPVAIMEAMAKGIKPVIHNFVGAREIYPPELIWTTVDEAIEMILSEDYDSAKYRAFIESNYSLEQQNNKIRNLIEELAAKHEDLSINIAFNNVWDSIWNNYSRINISDILNEPSGMTLRSEFISLLNKFFILKNAKILEVGCGSGAISLDLSLRGAIYTGVDISYEAIRIAKLIASNYNVANCEYTYGNGFNLVYPDNSYDISFNIGVLEHFSDNDIIKMLKEMARVSKYVIVGVPYSGSQIYRLAKKISQSNNTWEYGFERDFKTLKYLAEKAELHLLYEEVIGYVSEAYYLKRINPQGIQALIAENVTKLFNKEKNIGNWLIAVMTKNKEYKKLFMSLNNENKICFSGGDVCVIKKSLPSVSVVIPFFNAQKYANRIINNISQIKYPNLEFVFVDDGSTDSTKELLMKLSKEVNKEIKIISLERNKGTLYARFEGMKNSEGKYIFFHDIDDLIYYNGIANIANDLESVSDKYYLATSCAFMKEGEFTGEIGYHKILFDALDYVVEGIKNLSGLVSLINTLIPKDLIINAFWNVINILDKGNVNNMSVAEDTLIVDYMILSDFVYKISPIYYTLRGYELRYDSFSRNVGKRIEQIPIRIACTVNMLMRQKIIDEFELKNIENEIRKNAIQLYGNELGKRFIDNYEKYAPIFRKIII</sequence>
<dbReference type="InterPro" id="IPR029044">
    <property type="entry name" value="Nucleotide-diphossugar_trans"/>
</dbReference>
<dbReference type="Gene3D" id="3.90.550.10">
    <property type="entry name" value="Spore Coat Polysaccharide Biosynthesis Protein SpsA, Chain A"/>
    <property type="match status" value="1"/>
</dbReference>
<feature type="coiled-coil region" evidence="3">
    <location>
        <begin position="422"/>
        <end position="449"/>
    </location>
</feature>
<dbReference type="AlphaFoldDB" id="E4SAE0"/>
<name>E4SAE0_CALA7</name>
<dbReference type="OrthoDB" id="6713581at2"/>
<dbReference type="Gene3D" id="3.40.50.150">
    <property type="entry name" value="Vaccinia Virus protein VP39"/>
    <property type="match status" value="1"/>
</dbReference>
<dbReference type="KEGG" id="cki:Calkr_1674"/>
<dbReference type="CDD" id="cd03801">
    <property type="entry name" value="GT4_PimA-like"/>
    <property type="match status" value="1"/>
</dbReference>
<comment type="similarity">
    <text evidence="1">Belongs to the glycosyltransferase 2 family.</text>
</comment>
<dbReference type="eggNOG" id="COG0463">
    <property type="taxonomic scope" value="Bacteria"/>
</dbReference>
<keyword evidence="8" id="KW-1185">Reference proteome</keyword>
<dbReference type="Gene3D" id="3.40.50.2000">
    <property type="entry name" value="Glycogen Phosphorylase B"/>
    <property type="match status" value="2"/>
</dbReference>
<evidence type="ECO:0000259" key="6">
    <source>
        <dbReference type="Pfam" id="PF13649"/>
    </source>
</evidence>
<evidence type="ECO:0000256" key="1">
    <source>
        <dbReference type="ARBA" id="ARBA00006739"/>
    </source>
</evidence>
<evidence type="ECO:0000256" key="2">
    <source>
        <dbReference type="PROSITE-ProRule" id="PRU00339"/>
    </source>
</evidence>
<dbReference type="Pfam" id="PF13181">
    <property type="entry name" value="TPR_8"/>
    <property type="match status" value="1"/>
</dbReference>
<dbReference type="InterPro" id="IPR029063">
    <property type="entry name" value="SAM-dependent_MTases_sf"/>
</dbReference>
<dbReference type="PROSITE" id="PS50005">
    <property type="entry name" value="TPR"/>
    <property type="match status" value="2"/>
</dbReference>
<dbReference type="PANTHER" id="PTHR43685:SF11">
    <property type="entry name" value="GLYCOSYLTRANSFERASE TAGX-RELATED"/>
    <property type="match status" value="1"/>
</dbReference>
<dbReference type="CAZy" id="GT4">
    <property type="family name" value="Glycosyltransferase Family 4"/>
</dbReference>
<dbReference type="InterPro" id="IPR050834">
    <property type="entry name" value="Glycosyltransf_2"/>
</dbReference>
<organism evidence="7 8">
    <name type="scientific">Caldicellulosiruptor acetigenus (strain ATCC 700853 / DSM 12137 / I77R1B)</name>
    <name type="common">Caldicellulosiruptor kristjanssonii</name>
    <dbReference type="NCBI Taxonomy" id="632335"/>
    <lineage>
        <taxon>Bacteria</taxon>
        <taxon>Bacillati</taxon>
        <taxon>Bacillota</taxon>
        <taxon>Bacillota incertae sedis</taxon>
        <taxon>Caldicellulosiruptorales</taxon>
        <taxon>Caldicellulosiruptoraceae</taxon>
        <taxon>Caldicellulosiruptor</taxon>
    </lineage>
</organism>
<evidence type="ECO:0000259" key="4">
    <source>
        <dbReference type="Pfam" id="PF00534"/>
    </source>
</evidence>
<dbReference type="EMBL" id="CP002326">
    <property type="protein sequence ID" value="ADQ41165.1"/>
    <property type="molecule type" value="Genomic_DNA"/>
</dbReference>
<accession>E4SAE0</accession>
<reference key="1">
    <citation type="submission" date="2010-11" db="EMBL/GenBank/DDBJ databases">
        <title>Complete sequence of chromosome of Caldicellulosiruptor kristjanssonii 177R1B.</title>
        <authorList>
            <consortium name="US DOE Joint Genome Institute"/>
            <person name="Lucas S."/>
            <person name="Copeland A."/>
            <person name="Lapidus A."/>
            <person name="Cheng J.-F."/>
            <person name="Bruce D."/>
            <person name="Goodwin L."/>
            <person name="Pitluck S."/>
            <person name="Davenport K."/>
            <person name="Detter J.C."/>
            <person name="Han C."/>
            <person name="Tapia R."/>
            <person name="Land M."/>
            <person name="Hauser L."/>
            <person name="Jeffries C."/>
            <person name="Kyrpides N."/>
            <person name="Ivanova N."/>
            <person name="Mikhailova N."/>
            <person name="Blumer-Schuette S.E."/>
            <person name="Kelly R.M."/>
            <person name="Woyke T."/>
        </authorList>
    </citation>
    <scope>NUCLEOTIDE SEQUENCE</scope>
    <source>
        <strain>177R1B</strain>
    </source>
</reference>
<feature type="repeat" description="TPR" evidence="2">
    <location>
        <begin position="77"/>
        <end position="110"/>
    </location>
</feature>
<dbReference type="SUPFAM" id="SSF48452">
    <property type="entry name" value="TPR-like"/>
    <property type="match status" value="1"/>
</dbReference>
<dbReference type="InterPro" id="IPR019734">
    <property type="entry name" value="TPR_rpt"/>
</dbReference>
<dbReference type="CDD" id="cd02440">
    <property type="entry name" value="AdoMet_MTases"/>
    <property type="match status" value="1"/>
</dbReference>
<evidence type="ECO:0000313" key="7">
    <source>
        <dbReference type="EMBL" id="ADQ41165.1"/>
    </source>
</evidence>
<keyword evidence="2" id="KW-0802">TPR repeat</keyword>
<feature type="domain" description="Glycosyl transferase family 1" evidence="4">
    <location>
        <begin position="268"/>
        <end position="388"/>
    </location>
</feature>
<dbReference type="eggNOG" id="COG0457">
    <property type="taxonomic scope" value="Bacteria"/>
</dbReference>
<feature type="repeat" description="TPR" evidence="2">
    <location>
        <begin position="43"/>
        <end position="76"/>
    </location>
</feature>
<dbReference type="SUPFAM" id="SSF53756">
    <property type="entry name" value="UDP-Glycosyltransferase/glycogen phosphorylase"/>
    <property type="match status" value="1"/>
</dbReference>
<dbReference type="GO" id="GO:0016757">
    <property type="term" value="F:glycosyltransferase activity"/>
    <property type="evidence" value="ECO:0007669"/>
    <property type="project" value="InterPro"/>
</dbReference>
<evidence type="ECO:0000256" key="3">
    <source>
        <dbReference type="SAM" id="Coils"/>
    </source>
</evidence>
<dbReference type="InterPro" id="IPR001173">
    <property type="entry name" value="Glyco_trans_2-like"/>
</dbReference>
<dbReference type="eggNOG" id="COG2227">
    <property type="taxonomic scope" value="Bacteria"/>
</dbReference>
<dbReference type="PANTHER" id="PTHR43685">
    <property type="entry name" value="GLYCOSYLTRANSFERASE"/>
    <property type="match status" value="1"/>
</dbReference>
<dbReference type="RefSeq" id="WP_013432925.1">
    <property type="nucleotide sequence ID" value="NC_014721.1"/>
</dbReference>
<dbReference type="CAZy" id="GT2">
    <property type="family name" value="Glycosyltransferase Family 2"/>
</dbReference>
<dbReference type="Pfam" id="PF00534">
    <property type="entry name" value="Glycos_transf_1"/>
    <property type="match status" value="1"/>
</dbReference>
<dbReference type="InterPro" id="IPR041698">
    <property type="entry name" value="Methyltransf_25"/>
</dbReference>
<feature type="domain" description="Glycosyltransferase 2-like" evidence="5">
    <location>
        <begin position="726"/>
        <end position="830"/>
    </location>
</feature>
<dbReference type="InterPro" id="IPR001296">
    <property type="entry name" value="Glyco_trans_1"/>
</dbReference>
<keyword evidence="3" id="KW-0175">Coiled coil</keyword>
<dbReference type="Gene3D" id="1.25.40.10">
    <property type="entry name" value="Tetratricopeptide repeat domain"/>
    <property type="match status" value="1"/>
</dbReference>
<dbReference type="Proteomes" id="UP000009256">
    <property type="component" value="Chromosome"/>
</dbReference>
<dbReference type="CDD" id="cd00761">
    <property type="entry name" value="Glyco_tranf_GTA_type"/>
    <property type="match status" value="1"/>
</dbReference>
<evidence type="ECO:0000313" key="8">
    <source>
        <dbReference type="Proteomes" id="UP000009256"/>
    </source>
</evidence>
<dbReference type="HOGENOM" id="CLU_301462_0_0_9"/>
<evidence type="ECO:0000259" key="5">
    <source>
        <dbReference type="Pfam" id="PF00535"/>
    </source>
</evidence>
<gene>
    <name evidence="7" type="ordered locus">Calkr_1674</name>
</gene>
<dbReference type="Pfam" id="PF13649">
    <property type="entry name" value="Methyltransf_25"/>
    <property type="match status" value="1"/>
</dbReference>
<keyword evidence="7" id="KW-0808">Transferase</keyword>
<reference evidence="7 8" key="2">
    <citation type="journal article" date="2011" name="J. Bacteriol.">
        <title>Complete genome sequences for the anaerobic, extremely thermophilic plant biomass-degrading bacteria Caldicellulosiruptor hydrothermalis, Caldicellulosiruptor kristjanssonii, Caldicellulosiruptor kronotskyensis, Caldicellulosiruptor owensenis, and Caldicellulosiruptor lactoaceticus.</title>
        <authorList>
            <person name="Blumer-Schuette S.E."/>
            <person name="Ozdemir I."/>
            <person name="Mistry D."/>
            <person name="Lucas S."/>
            <person name="Lapidus A."/>
            <person name="Cheng J.F."/>
            <person name="Goodwin L.A."/>
            <person name="Pitluck S."/>
            <person name="Land M.L."/>
            <person name="Hauser L.J."/>
            <person name="Woyke T."/>
            <person name="Mikhailova N."/>
            <person name="Pati A."/>
            <person name="Kyrpides N.C."/>
            <person name="Ivanova N."/>
            <person name="Detter J.C."/>
            <person name="Walston-Davenport K."/>
            <person name="Han S."/>
            <person name="Adams M.W."/>
            <person name="Kelly R.M."/>
        </authorList>
    </citation>
    <scope>NUCLEOTIDE SEQUENCE [LARGE SCALE GENOMIC DNA]</scope>
    <source>
        <strain evidence="8">ATCC 700853 / DSM 12137 / I77R1B</strain>
    </source>
</reference>
<dbReference type="eggNOG" id="COG0438">
    <property type="taxonomic scope" value="Bacteria"/>
</dbReference>
<feature type="domain" description="Methyltransferase" evidence="6">
    <location>
        <begin position="499"/>
        <end position="591"/>
    </location>
</feature>
<dbReference type="STRING" id="632335.Calkr_1674"/>
<dbReference type="SMART" id="SM00028">
    <property type="entry name" value="TPR"/>
    <property type="match status" value="2"/>
</dbReference>
<dbReference type="InterPro" id="IPR011990">
    <property type="entry name" value="TPR-like_helical_dom_sf"/>
</dbReference>
<proteinExistence type="inferred from homology"/>
<dbReference type="SUPFAM" id="SSF53335">
    <property type="entry name" value="S-adenosyl-L-methionine-dependent methyltransferases"/>
    <property type="match status" value="1"/>
</dbReference>
<protein>
    <submittedName>
        <fullName evidence="7">Glycosyl transferase family 2</fullName>
    </submittedName>
</protein>
<dbReference type="SUPFAM" id="SSF53448">
    <property type="entry name" value="Nucleotide-diphospho-sugar transferases"/>
    <property type="match status" value="1"/>
</dbReference>
<dbReference type="Pfam" id="PF00535">
    <property type="entry name" value="Glycos_transf_2"/>
    <property type="match status" value="1"/>
</dbReference>